<evidence type="ECO:0000256" key="4">
    <source>
        <dbReference type="ARBA" id="ARBA00022692"/>
    </source>
</evidence>
<keyword evidence="4 7" id="KW-0812">Transmembrane</keyword>
<feature type="transmembrane region" description="Helical" evidence="7">
    <location>
        <begin position="304"/>
        <end position="329"/>
    </location>
</feature>
<organism evidence="8 9">
    <name type="scientific">Roseateles amylovorans</name>
    <dbReference type="NCBI Taxonomy" id="2978473"/>
    <lineage>
        <taxon>Bacteria</taxon>
        <taxon>Pseudomonadati</taxon>
        <taxon>Pseudomonadota</taxon>
        <taxon>Betaproteobacteria</taxon>
        <taxon>Burkholderiales</taxon>
        <taxon>Sphaerotilaceae</taxon>
        <taxon>Roseateles</taxon>
    </lineage>
</organism>
<keyword evidence="6 7" id="KW-0472">Membrane</keyword>
<feature type="transmembrane region" description="Helical" evidence="7">
    <location>
        <begin position="208"/>
        <end position="226"/>
    </location>
</feature>
<protein>
    <submittedName>
        <fullName evidence="8">Chromate efflux transporter</fullName>
    </submittedName>
</protein>
<reference evidence="8" key="1">
    <citation type="submission" date="2022-10" db="EMBL/GenBank/DDBJ databases">
        <title>Characterization and whole genome sequencing of a new Roseateles species, isolated from fresh water.</title>
        <authorList>
            <person name="Guliayeva D.Y."/>
            <person name="Akhremchuk A.E."/>
            <person name="Sikolenko M.A."/>
            <person name="Valentovich L.N."/>
            <person name="Sidarenka A.V."/>
        </authorList>
    </citation>
    <scope>NUCLEOTIDE SEQUENCE</scope>
    <source>
        <strain evidence="8">BIM B-1768</strain>
    </source>
</reference>
<feature type="transmembrane region" description="Helical" evidence="7">
    <location>
        <begin position="88"/>
        <end position="108"/>
    </location>
</feature>
<keyword evidence="3" id="KW-1003">Cell membrane</keyword>
<sequence length="404" mass="41341">MTPPDDMPAPASAPASPAEVFWAFLKLGLSAFGGPSAHIGYFRAAFVERRRWLDDRRFSDLLALSQLLPGPASSQLGMALGLERAGGLGALAAWVGFTLPSALAMILLGYGMARWQGLAESGLLHGLKIAAVAVVAHAVLSMATSLCRGWVRATTAIGAAALVLAMPGMPAQWLAILLGAVAGRLLVQRQSLTPVAPHGGGLSRRAGSLALVTFALLLVVLPWLAAWSASPLVQAVAVFYQAGALVFGGGHVVLPLLQAGVVGPGWVSQEAFLAGYGAAQALPGPLFAFAAYLGTLLPAPLGGWGSGLLMLLAIFLPGALLIVGAMPFWDQLRRQPAVQQSLAGINAAVVGLLAAALYRPIWTSTIGSVGDLLLAGLAFGLLVSGRVRPLLVVALSAAGGWALS</sequence>
<dbReference type="PIRSF" id="PIRSF004810">
    <property type="entry name" value="ChrA"/>
    <property type="match status" value="1"/>
</dbReference>
<feature type="transmembrane region" description="Helical" evidence="7">
    <location>
        <begin position="364"/>
        <end position="383"/>
    </location>
</feature>
<evidence type="ECO:0000256" key="6">
    <source>
        <dbReference type="ARBA" id="ARBA00023136"/>
    </source>
</evidence>
<dbReference type="PANTHER" id="PTHR33567:SF3">
    <property type="entry name" value="CHROMATE ION TRANSPORTER (EUROFUNG)"/>
    <property type="match status" value="1"/>
</dbReference>
<dbReference type="InterPro" id="IPR014047">
    <property type="entry name" value="Chr_Tranpt_l_chain"/>
</dbReference>
<keyword evidence="5 7" id="KW-1133">Transmembrane helix</keyword>
<feature type="transmembrane region" description="Helical" evidence="7">
    <location>
        <begin position="129"/>
        <end position="151"/>
    </location>
</feature>
<feature type="transmembrane region" description="Helical" evidence="7">
    <location>
        <begin position="271"/>
        <end position="292"/>
    </location>
</feature>
<dbReference type="NCBIfam" id="TIGR00937">
    <property type="entry name" value="2A51"/>
    <property type="match status" value="1"/>
</dbReference>
<evidence type="ECO:0000256" key="1">
    <source>
        <dbReference type="ARBA" id="ARBA00004651"/>
    </source>
</evidence>
<evidence type="ECO:0000256" key="7">
    <source>
        <dbReference type="SAM" id="Phobius"/>
    </source>
</evidence>
<keyword evidence="9" id="KW-1185">Reference proteome</keyword>
<evidence type="ECO:0000313" key="9">
    <source>
        <dbReference type="Proteomes" id="UP001064933"/>
    </source>
</evidence>
<dbReference type="InterPro" id="IPR003370">
    <property type="entry name" value="Chromate_transpt"/>
</dbReference>
<proteinExistence type="inferred from homology"/>
<evidence type="ECO:0000256" key="3">
    <source>
        <dbReference type="ARBA" id="ARBA00022475"/>
    </source>
</evidence>
<gene>
    <name evidence="8" type="primary">chrA</name>
    <name evidence="8" type="ORF">N4261_19320</name>
</gene>
<dbReference type="Pfam" id="PF02417">
    <property type="entry name" value="Chromate_transp"/>
    <property type="match status" value="2"/>
</dbReference>
<name>A0ABY6AVC4_9BURK</name>
<dbReference type="Proteomes" id="UP001064933">
    <property type="component" value="Chromosome"/>
</dbReference>
<accession>A0ABY6AVC4</accession>
<evidence type="ECO:0000313" key="8">
    <source>
        <dbReference type="EMBL" id="UXH77146.1"/>
    </source>
</evidence>
<evidence type="ECO:0000256" key="5">
    <source>
        <dbReference type="ARBA" id="ARBA00022989"/>
    </source>
</evidence>
<dbReference type="PANTHER" id="PTHR33567">
    <property type="entry name" value="CHROMATE ION TRANSPORTER (EUROFUNG)"/>
    <property type="match status" value="1"/>
</dbReference>
<dbReference type="RefSeq" id="WP_261756890.1">
    <property type="nucleotide sequence ID" value="NZ_CP104562.2"/>
</dbReference>
<feature type="transmembrane region" description="Helical" evidence="7">
    <location>
        <begin position="20"/>
        <end position="41"/>
    </location>
</feature>
<feature type="transmembrane region" description="Helical" evidence="7">
    <location>
        <begin position="238"/>
        <end position="259"/>
    </location>
</feature>
<evidence type="ECO:0000256" key="2">
    <source>
        <dbReference type="ARBA" id="ARBA00005262"/>
    </source>
</evidence>
<comment type="subcellular location">
    <subcellularLocation>
        <location evidence="1">Cell membrane</location>
        <topology evidence="1">Multi-pass membrane protein</topology>
    </subcellularLocation>
</comment>
<dbReference type="EMBL" id="CP104562">
    <property type="protein sequence ID" value="UXH77146.1"/>
    <property type="molecule type" value="Genomic_DNA"/>
</dbReference>
<comment type="similarity">
    <text evidence="2">Belongs to the chromate ion transporter (CHR) (TC 2.A.51) family.</text>
</comment>